<dbReference type="eggNOG" id="KOG0156">
    <property type="taxonomic scope" value="Eukaryota"/>
</dbReference>
<keyword evidence="4 8" id="KW-0479">Metal-binding</keyword>
<evidence type="ECO:0000313" key="11">
    <source>
        <dbReference type="Proteomes" id="UP000011715"/>
    </source>
</evidence>
<reference evidence="11" key="1">
    <citation type="submission" date="2010-05" db="EMBL/GenBank/DDBJ databases">
        <title>The genome sequence of Magnaporthe poae strain ATCC 64411.</title>
        <authorList>
            <person name="Ma L.-J."/>
            <person name="Dead R."/>
            <person name="Young S."/>
            <person name="Zeng Q."/>
            <person name="Koehrsen M."/>
            <person name="Alvarado L."/>
            <person name="Berlin A."/>
            <person name="Chapman S.B."/>
            <person name="Chen Z."/>
            <person name="Freedman E."/>
            <person name="Gellesch M."/>
            <person name="Goldberg J."/>
            <person name="Griggs A."/>
            <person name="Gujja S."/>
            <person name="Heilman E.R."/>
            <person name="Heiman D."/>
            <person name="Hepburn T."/>
            <person name="Howarth C."/>
            <person name="Jen D."/>
            <person name="Larson L."/>
            <person name="Mehta T."/>
            <person name="Neiman D."/>
            <person name="Pearson M."/>
            <person name="Roberts A."/>
            <person name="Saif S."/>
            <person name="Shea T."/>
            <person name="Shenoy N."/>
            <person name="Sisk P."/>
            <person name="Stolte C."/>
            <person name="Sykes S."/>
            <person name="Walk T."/>
            <person name="White J."/>
            <person name="Yandava C."/>
            <person name="Haas B."/>
            <person name="Nusbaum C."/>
            <person name="Birren B."/>
        </authorList>
    </citation>
    <scope>NUCLEOTIDE SEQUENCE [LARGE SCALE GENOMIC DNA]</scope>
    <source>
        <strain evidence="11">ATCC 64411 / 73-15</strain>
    </source>
</reference>
<organism evidence="10 11">
    <name type="scientific">Magnaporthiopsis poae (strain ATCC 64411 / 73-15)</name>
    <name type="common">Kentucky bluegrass fungus</name>
    <name type="synonym">Magnaporthe poae</name>
    <dbReference type="NCBI Taxonomy" id="644358"/>
    <lineage>
        <taxon>Eukaryota</taxon>
        <taxon>Fungi</taxon>
        <taxon>Dikarya</taxon>
        <taxon>Ascomycota</taxon>
        <taxon>Pezizomycotina</taxon>
        <taxon>Sordariomycetes</taxon>
        <taxon>Sordariomycetidae</taxon>
        <taxon>Magnaporthales</taxon>
        <taxon>Magnaporthaceae</taxon>
        <taxon>Magnaporthiopsis</taxon>
    </lineage>
</organism>
<reference evidence="10" key="5">
    <citation type="submission" date="2015-06" db="UniProtKB">
        <authorList>
            <consortium name="EnsemblFungi"/>
        </authorList>
    </citation>
    <scope>IDENTIFICATION</scope>
    <source>
        <strain evidence="10">ATCC 64411</strain>
    </source>
</reference>
<dbReference type="InterPro" id="IPR002403">
    <property type="entry name" value="Cyt_P450_E_grp-IV"/>
</dbReference>
<evidence type="ECO:0000256" key="6">
    <source>
        <dbReference type="ARBA" id="ARBA00023004"/>
    </source>
</evidence>
<keyword evidence="11" id="KW-1185">Reference proteome</keyword>
<dbReference type="OrthoDB" id="1844152at2759"/>
<accession>A0A0C4EEL5</accession>
<evidence type="ECO:0000256" key="1">
    <source>
        <dbReference type="ARBA" id="ARBA00001971"/>
    </source>
</evidence>
<comment type="similarity">
    <text evidence="2">Belongs to the cytochrome P450 family.</text>
</comment>
<dbReference type="Gene3D" id="1.10.630.10">
    <property type="entry name" value="Cytochrome P450"/>
    <property type="match status" value="1"/>
</dbReference>
<evidence type="ECO:0000256" key="7">
    <source>
        <dbReference type="ARBA" id="ARBA00023033"/>
    </source>
</evidence>
<protein>
    <recommendedName>
        <fullName evidence="12">Ent-kaurene oxidase</fullName>
    </recommendedName>
</protein>
<dbReference type="STRING" id="644358.A0A0C4EEL5"/>
<keyword evidence="6 8" id="KW-0408">Iron</keyword>
<evidence type="ECO:0000313" key="9">
    <source>
        <dbReference type="EMBL" id="KLU92243.1"/>
    </source>
</evidence>
<reference evidence="9" key="3">
    <citation type="submission" date="2011-03" db="EMBL/GenBank/DDBJ databases">
        <title>Annotation of Magnaporthe poae ATCC 64411.</title>
        <authorList>
            <person name="Ma L.-J."/>
            <person name="Dead R."/>
            <person name="Young S.K."/>
            <person name="Zeng Q."/>
            <person name="Gargeya S."/>
            <person name="Fitzgerald M."/>
            <person name="Haas B."/>
            <person name="Abouelleil A."/>
            <person name="Alvarado L."/>
            <person name="Arachchi H.M."/>
            <person name="Berlin A."/>
            <person name="Brown A."/>
            <person name="Chapman S.B."/>
            <person name="Chen Z."/>
            <person name="Dunbar C."/>
            <person name="Freedman E."/>
            <person name="Gearin G."/>
            <person name="Gellesch M."/>
            <person name="Goldberg J."/>
            <person name="Griggs A."/>
            <person name="Gujja S."/>
            <person name="Heiman D."/>
            <person name="Howarth C."/>
            <person name="Larson L."/>
            <person name="Lui A."/>
            <person name="MacDonald P.J.P."/>
            <person name="Mehta T."/>
            <person name="Montmayeur A."/>
            <person name="Murphy C."/>
            <person name="Neiman D."/>
            <person name="Pearson M."/>
            <person name="Priest M."/>
            <person name="Roberts A."/>
            <person name="Saif S."/>
            <person name="Shea T."/>
            <person name="Shenoy N."/>
            <person name="Sisk P."/>
            <person name="Stolte C."/>
            <person name="Sykes S."/>
            <person name="Yandava C."/>
            <person name="Wortman J."/>
            <person name="Nusbaum C."/>
            <person name="Birren B."/>
        </authorList>
    </citation>
    <scope>NUCLEOTIDE SEQUENCE</scope>
    <source>
        <strain evidence="9">ATCC 64411</strain>
    </source>
</reference>
<dbReference type="Pfam" id="PF00067">
    <property type="entry name" value="p450"/>
    <property type="match status" value="1"/>
</dbReference>
<evidence type="ECO:0000313" key="10">
    <source>
        <dbReference type="EnsemblFungi" id="MAPG_11189T0"/>
    </source>
</evidence>
<evidence type="ECO:0008006" key="12">
    <source>
        <dbReference type="Google" id="ProtNLM"/>
    </source>
</evidence>
<evidence type="ECO:0000256" key="8">
    <source>
        <dbReference type="PIRSR" id="PIRSR602403-1"/>
    </source>
</evidence>
<keyword evidence="5" id="KW-0560">Oxidoreductase</keyword>
<dbReference type="Proteomes" id="UP000011715">
    <property type="component" value="Unassembled WGS sequence"/>
</dbReference>
<sequence>MATSVSAEATWLPSPVLGGHEFDQTTVVATLIALVILPVVASYVFRKDDGLPLINPPRMFQLEGQMMMECATQCARYLAEARKRFPNRPFKLLGPTGRVTFLPPDMALDIKNTPALNFRKVFTERASPFVPALRTFRTLEHPDEMLQNVVKKHLTKRLNTVTGPLARETTFAVDKTFGNSADWAEVNVNGALVDVVARLSSRVFLGAELCRNERWLDITKTYTANLMRPFIFLGFFPRVLQPLIALFDPNCQALKNQLARAREIVDVEVNRRRKERQECAVKGVTPTIYNDAIDWAEMESTTAPYDPTEFQLTLSFAAIHTTSDLLMSALVTLIANPGSIQLLRQEMLEVLPSGGWNKNSLYHLKLMDSAIKESQRLKPTSIQGLQRRATTDIEMPGGLKIRKGEVVSIDVSRLRSPDYYENPDKFDIHRFVNMRETAGGEHKGQLVSVHPDFINFGLGKYACPGRFFAANEVKIALCHLLLKFDWELVPGTSLEPVHFGTSPRMDPSIRVRYKRRVPEFDIDALEVEEEGA</sequence>
<keyword evidence="3 8" id="KW-0349">Heme</keyword>
<dbReference type="AlphaFoldDB" id="A0A0C4EEL5"/>
<dbReference type="OMA" id="IEWFERT"/>
<dbReference type="EnsemblFungi" id="MAPG_11189T0">
    <property type="protein sequence ID" value="MAPG_11189T0"/>
    <property type="gene ID" value="MAPG_11189"/>
</dbReference>
<dbReference type="GO" id="GO:0020037">
    <property type="term" value="F:heme binding"/>
    <property type="evidence" value="ECO:0007669"/>
    <property type="project" value="InterPro"/>
</dbReference>
<dbReference type="EMBL" id="GL876979">
    <property type="protein sequence ID" value="KLU92243.1"/>
    <property type="molecule type" value="Genomic_DNA"/>
</dbReference>
<gene>
    <name evidence="9" type="ORF">MAPG_11189</name>
</gene>
<evidence type="ECO:0000256" key="3">
    <source>
        <dbReference type="ARBA" id="ARBA00022617"/>
    </source>
</evidence>
<evidence type="ECO:0000256" key="5">
    <source>
        <dbReference type="ARBA" id="ARBA00023002"/>
    </source>
</evidence>
<dbReference type="GO" id="GO:0016705">
    <property type="term" value="F:oxidoreductase activity, acting on paired donors, with incorporation or reduction of molecular oxygen"/>
    <property type="evidence" value="ECO:0007669"/>
    <property type="project" value="InterPro"/>
</dbReference>
<dbReference type="GO" id="GO:0004497">
    <property type="term" value="F:monooxygenase activity"/>
    <property type="evidence" value="ECO:0007669"/>
    <property type="project" value="UniProtKB-KW"/>
</dbReference>
<evidence type="ECO:0000256" key="2">
    <source>
        <dbReference type="ARBA" id="ARBA00010617"/>
    </source>
</evidence>
<dbReference type="GO" id="GO:0005506">
    <property type="term" value="F:iron ion binding"/>
    <property type="evidence" value="ECO:0007669"/>
    <property type="project" value="InterPro"/>
</dbReference>
<proteinExistence type="inferred from homology"/>
<dbReference type="CDD" id="cd11041">
    <property type="entry name" value="CYP503A1-like"/>
    <property type="match status" value="1"/>
</dbReference>
<reference evidence="10" key="4">
    <citation type="journal article" date="2015" name="G3 (Bethesda)">
        <title>Genome sequences of three phytopathogenic species of the Magnaporthaceae family of fungi.</title>
        <authorList>
            <person name="Okagaki L.H."/>
            <person name="Nunes C.C."/>
            <person name="Sailsbery J."/>
            <person name="Clay B."/>
            <person name="Brown D."/>
            <person name="John T."/>
            <person name="Oh Y."/>
            <person name="Young N."/>
            <person name="Fitzgerald M."/>
            <person name="Haas B.J."/>
            <person name="Zeng Q."/>
            <person name="Young S."/>
            <person name="Adiconis X."/>
            <person name="Fan L."/>
            <person name="Levin J.Z."/>
            <person name="Mitchell T.K."/>
            <person name="Okubara P.A."/>
            <person name="Farman M.L."/>
            <person name="Kohn L.M."/>
            <person name="Birren B."/>
            <person name="Ma L.-J."/>
            <person name="Dean R.A."/>
        </authorList>
    </citation>
    <scope>NUCLEOTIDE SEQUENCE</scope>
    <source>
        <strain evidence="10">ATCC 64411 / 73-15</strain>
    </source>
</reference>
<dbReference type="PANTHER" id="PTHR46206:SF2">
    <property type="entry name" value="CYTOCHROME P450 MONOOXYGENASE AUSG-RELATED"/>
    <property type="match status" value="1"/>
</dbReference>
<keyword evidence="7" id="KW-0503">Monooxygenase</keyword>
<dbReference type="InterPro" id="IPR036396">
    <property type="entry name" value="Cyt_P450_sf"/>
</dbReference>
<comment type="cofactor">
    <cofactor evidence="1 8">
        <name>heme</name>
        <dbReference type="ChEBI" id="CHEBI:30413"/>
    </cofactor>
</comment>
<dbReference type="EMBL" id="ADBL01002750">
    <property type="status" value="NOT_ANNOTATED_CDS"/>
    <property type="molecule type" value="Genomic_DNA"/>
</dbReference>
<dbReference type="InterPro" id="IPR001128">
    <property type="entry name" value="Cyt_P450"/>
</dbReference>
<name>A0A0C4EEL5_MAGP6</name>
<dbReference type="PANTHER" id="PTHR46206">
    <property type="entry name" value="CYTOCHROME P450"/>
    <property type="match status" value="1"/>
</dbReference>
<dbReference type="SUPFAM" id="SSF48264">
    <property type="entry name" value="Cytochrome P450"/>
    <property type="match status" value="1"/>
</dbReference>
<evidence type="ECO:0000256" key="4">
    <source>
        <dbReference type="ARBA" id="ARBA00022723"/>
    </source>
</evidence>
<dbReference type="PRINTS" id="PR00465">
    <property type="entry name" value="EP450IV"/>
</dbReference>
<feature type="binding site" description="axial binding residue" evidence="8">
    <location>
        <position position="463"/>
    </location>
    <ligand>
        <name>heme</name>
        <dbReference type="ChEBI" id="CHEBI:30413"/>
    </ligand>
    <ligandPart>
        <name>Fe</name>
        <dbReference type="ChEBI" id="CHEBI:18248"/>
    </ligandPart>
</feature>
<dbReference type="VEuPathDB" id="FungiDB:MAPG_11189"/>
<reference evidence="9" key="2">
    <citation type="submission" date="2010-05" db="EMBL/GenBank/DDBJ databases">
        <title>The Genome Sequence of Magnaporthe poae strain ATCC 64411.</title>
        <authorList>
            <consortium name="The Broad Institute Genome Sequencing Platform"/>
            <consortium name="Broad Institute Genome Sequencing Center for Infectious Disease"/>
            <person name="Ma L.-J."/>
            <person name="Dead R."/>
            <person name="Young S."/>
            <person name="Zeng Q."/>
            <person name="Koehrsen M."/>
            <person name="Alvarado L."/>
            <person name="Berlin A."/>
            <person name="Chapman S.B."/>
            <person name="Chen Z."/>
            <person name="Freedman E."/>
            <person name="Gellesch M."/>
            <person name="Goldberg J."/>
            <person name="Griggs A."/>
            <person name="Gujja S."/>
            <person name="Heilman E.R."/>
            <person name="Heiman D."/>
            <person name="Hepburn T."/>
            <person name="Howarth C."/>
            <person name="Jen D."/>
            <person name="Larson L."/>
            <person name="Mehta T."/>
            <person name="Neiman D."/>
            <person name="Pearson M."/>
            <person name="Roberts A."/>
            <person name="Saif S."/>
            <person name="Shea T."/>
            <person name="Shenoy N."/>
            <person name="Sisk P."/>
            <person name="Stolte C."/>
            <person name="Sykes S."/>
            <person name="Walk T."/>
            <person name="White J."/>
            <person name="Yandava C."/>
            <person name="Haas B."/>
            <person name="Nusbaum C."/>
            <person name="Birren B."/>
        </authorList>
    </citation>
    <scope>NUCLEOTIDE SEQUENCE</scope>
    <source>
        <strain evidence="9">ATCC 64411</strain>
    </source>
</reference>